<evidence type="ECO:0000259" key="10">
    <source>
        <dbReference type="PROSITE" id="PS51727"/>
    </source>
</evidence>
<dbReference type="GO" id="GO:0000123">
    <property type="term" value="C:histone acetyltransferase complex"/>
    <property type="evidence" value="ECO:0007669"/>
    <property type="project" value="TreeGrafter"/>
</dbReference>
<sequence>MGSATAAAASAAAAAAAAEEEEASRRAAAPAVRGGGVSSSTLTSTTALQPYCAKSLPSSVLDRHLEGQANRLLPSGSPKVVVRMLANTRKAFFVPAQVRATFAVDAAGSSPPPTIAYTAKTVGVFQELDGVWVLCFVLMVHEYGADAPLANRGRVYISYLDSVPFMRPCHARTALFQGVLHAYLNCSRRRGFTKAHLWVCAPGEGSQSLFLQRPPHQKTPDQKGLEAWYGNMASGAVAAGIATDFTDFVSDFFSDATALR</sequence>
<protein>
    <recommendedName>
        <fullName evidence="2">histone acetyltransferase</fullName>
        <ecNumber evidence="2">2.3.1.48</ecNumber>
    </recommendedName>
</protein>
<keyword evidence="5" id="KW-0805">Transcription regulation</keyword>
<evidence type="ECO:0000256" key="3">
    <source>
        <dbReference type="ARBA" id="ARBA00022679"/>
    </source>
</evidence>
<dbReference type="GO" id="GO:0005667">
    <property type="term" value="C:transcription regulator complex"/>
    <property type="evidence" value="ECO:0007669"/>
    <property type="project" value="TreeGrafter"/>
</dbReference>
<keyword evidence="12" id="KW-1185">Reference proteome</keyword>
<name>A0A835YXP0_9STRA</name>
<evidence type="ECO:0000256" key="5">
    <source>
        <dbReference type="ARBA" id="ARBA00023015"/>
    </source>
</evidence>
<evidence type="ECO:0000256" key="8">
    <source>
        <dbReference type="ARBA" id="ARBA00048017"/>
    </source>
</evidence>
<evidence type="ECO:0000256" key="6">
    <source>
        <dbReference type="ARBA" id="ARBA00023163"/>
    </source>
</evidence>
<dbReference type="GO" id="GO:0031490">
    <property type="term" value="F:chromatin DNA binding"/>
    <property type="evidence" value="ECO:0007669"/>
    <property type="project" value="TreeGrafter"/>
</dbReference>
<evidence type="ECO:0000256" key="7">
    <source>
        <dbReference type="ARBA" id="ARBA00023242"/>
    </source>
</evidence>
<evidence type="ECO:0000256" key="4">
    <source>
        <dbReference type="ARBA" id="ARBA00022853"/>
    </source>
</evidence>
<feature type="region of interest" description="Disordered" evidence="9">
    <location>
        <begin position="19"/>
        <end position="42"/>
    </location>
</feature>
<keyword evidence="3" id="KW-0808">Transferase</keyword>
<evidence type="ECO:0000313" key="12">
    <source>
        <dbReference type="Proteomes" id="UP000664859"/>
    </source>
</evidence>
<dbReference type="GO" id="GO:0003713">
    <property type="term" value="F:transcription coactivator activity"/>
    <property type="evidence" value="ECO:0007669"/>
    <property type="project" value="TreeGrafter"/>
</dbReference>
<comment type="caution">
    <text evidence="11">The sequence shown here is derived from an EMBL/GenBank/DDBJ whole genome shotgun (WGS) entry which is preliminary data.</text>
</comment>
<reference evidence="11" key="1">
    <citation type="submission" date="2021-02" db="EMBL/GenBank/DDBJ databases">
        <title>First Annotated Genome of the Yellow-green Alga Tribonema minus.</title>
        <authorList>
            <person name="Mahan K.M."/>
        </authorList>
    </citation>
    <scope>NUCLEOTIDE SEQUENCE</scope>
    <source>
        <strain evidence="11">UTEX B ZZ1240</strain>
    </source>
</reference>
<dbReference type="PANTHER" id="PTHR13808">
    <property type="entry name" value="CBP/P300-RELATED"/>
    <property type="match status" value="1"/>
</dbReference>
<dbReference type="Pfam" id="PF08214">
    <property type="entry name" value="HAT_KAT11"/>
    <property type="match status" value="1"/>
</dbReference>
<dbReference type="GO" id="GO:0045944">
    <property type="term" value="P:positive regulation of transcription by RNA polymerase II"/>
    <property type="evidence" value="ECO:0007669"/>
    <property type="project" value="TreeGrafter"/>
</dbReference>
<evidence type="ECO:0000256" key="2">
    <source>
        <dbReference type="ARBA" id="ARBA00013184"/>
    </source>
</evidence>
<dbReference type="SMART" id="SM01250">
    <property type="entry name" value="KAT11"/>
    <property type="match status" value="1"/>
</dbReference>
<feature type="domain" description="CBP/p300-type HAT" evidence="10">
    <location>
        <begin position="50"/>
        <end position="260"/>
    </location>
</feature>
<dbReference type="EC" id="2.3.1.48" evidence="2"/>
<dbReference type="OrthoDB" id="899at2759"/>
<dbReference type="PROSITE" id="PS51727">
    <property type="entry name" value="CBP_P300_HAT"/>
    <property type="match status" value="1"/>
</dbReference>
<organism evidence="11 12">
    <name type="scientific">Tribonema minus</name>
    <dbReference type="NCBI Taxonomy" id="303371"/>
    <lineage>
        <taxon>Eukaryota</taxon>
        <taxon>Sar</taxon>
        <taxon>Stramenopiles</taxon>
        <taxon>Ochrophyta</taxon>
        <taxon>PX clade</taxon>
        <taxon>Xanthophyceae</taxon>
        <taxon>Tribonematales</taxon>
        <taxon>Tribonemataceae</taxon>
        <taxon>Tribonema</taxon>
    </lineage>
</organism>
<dbReference type="Proteomes" id="UP000664859">
    <property type="component" value="Unassembled WGS sequence"/>
</dbReference>
<dbReference type="InterPro" id="IPR013178">
    <property type="entry name" value="Histone_AcTrfase_Rtt109/CBP"/>
</dbReference>
<proteinExistence type="predicted"/>
<feature type="non-terminal residue" evidence="11">
    <location>
        <position position="260"/>
    </location>
</feature>
<dbReference type="AlphaFoldDB" id="A0A835YXP0"/>
<dbReference type="PANTHER" id="PTHR13808:SF1">
    <property type="entry name" value="HISTONE ACETYLTRANSFERASE"/>
    <property type="match status" value="1"/>
</dbReference>
<comment type="subcellular location">
    <subcellularLocation>
        <location evidence="1">Nucleus</location>
    </subcellularLocation>
</comment>
<comment type="catalytic activity">
    <reaction evidence="8">
        <text>L-lysyl-[protein] + acetyl-CoA = N(6)-acetyl-L-lysyl-[protein] + CoA + H(+)</text>
        <dbReference type="Rhea" id="RHEA:45948"/>
        <dbReference type="Rhea" id="RHEA-COMP:9752"/>
        <dbReference type="Rhea" id="RHEA-COMP:10731"/>
        <dbReference type="ChEBI" id="CHEBI:15378"/>
        <dbReference type="ChEBI" id="CHEBI:29969"/>
        <dbReference type="ChEBI" id="CHEBI:57287"/>
        <dbReference type="ChEBI" id="CHEBI:57288"/>
        <dbReference type="ChEBI" id="CHEBI:61930"/>
        <dbReference type="EC" id="2.3.1.48"/>
    </reaction>
</comment>
<dbReference type="InterPro" id="IPR031162">
    <property type="entry name" value="CBP_P300_HAT"/>
</dbReference>
<dbReference type="GO" id="GO:0005634">
    <property type="term" value="C:nucleus"/>
    <property type="evidence" value="ECO:0007669"/>
    <property type="project" value="UniProtKB-SubCell"/>
</dbReference>
<accession>A0A835YXP0</accession>
<evidence type="ECO:0000256" key="1">
    <source>
        <dbReference type="ARBA" id="ARBA00004123"/>
    </source>
</evidence>
<keyword evidence="4" id="KW-0156">Chromatin regulator</keyword>
<dbReference type="GO" id="GO:0004402">
    <property type="term" value="F:histone acetyltransferase activity"/>
    <property type="evidence" value="ECO:0007669"/>
    <property type="project" value="InterPro"/>
</dbReference>
<keyword evidence="7" id="KW-0539">Nucleus</keyword>
<evidence type="ECO:0000313" key="11">
    <source>
        <dbReference type="EMBL" id="KAG5183647.1"/>
    </source>
</evidence>
<dbReference type="EMBL" id="JAFCMP010000194">
    <property type="protein sequence ID" value="KAG5183647.1"/>
    <property type="molecule type" value="Genomic_DNA"/>
</dbReference>
<gene>
    <name evidence="11" type="ORF">JKP88DRAFT_181704</name>
</gene>
<evidence type="ECO:0000256" key="9">
    <source>
        <dbReference type="SAM" id="MobiDB-lite"/>
    </source>
</evidence>
<keyword evidence="6" id="KW-0804">Transcription</keyword>